<protein>
    <submittedName>
        <fullName evidence="1">Uncharacterized protein</fullName>
    </submittedName>
</protein>
<comment type="caution">
    <text evidence="1">The sequence shown here is derived from an EMBL/GenBank/DDBJ whole genome shotgun (WGS) entry which is preliminary data.</text>
</comment>
<organism evidence="1 2">
    <name type="scientific">Aristolochia fimbriata</name>
    <name type="common">White veined hardy Dutchman's pipe vine</name>
    <dbReference type="NCBI Taxonomy" id="158543"/>
    <lineage>
        <taxon>Eukaryota</taxon>
        <taxon>Viridiplantae</taxon>
        <taxon>Streptophyta</taxon>
        <taxon>Embryophyta</taxon>
        <taxon>Tracheophyta</taxon>
        <taxon>Spermatophyta</taxon>
        <taxon>Magnoliopsida</taxon>
        <taxon>Magnoliidae</taxon>
        <taxon>Piperales</taxon>
        <taxon>Aristolochiaceae</taxon>
        <taxon>Aristolochia</taxon>
    </lineage>
</organism>
<keyword evidence="2" id="KW-1185">Reference proteome</keyword>
<dbReference type="Proteomes" id="UP000825729">
    <property type="component" value="Unassembled WGS sequence"/>
</dbReference>
<dbReference type="EMBL" id="JAINDJ010000003">
    <property type="protein sequence ID" value="KAG9454739.1"/>
    <property type="molecule type" value="Genomic_DNA"/>
</dbReference>
<dbReference type="AlphaFoldDB" id="A0AAV7F1G7"/>
<name>A0AAV7F1G7_ARIFI</name>
<sequence>MIKTDWMILERPHLGSVSGSADVRRLSGCLCPILRFALFRDVETGTRQRKVSAAKASGQNSDTLGRIYYMQLNSQICRDGSPGPKPENSKRGFLLNPVEGYKRLYLGTLLVRLTLAHTRADLVSKFEAASSSSRLRRRRLQSRPSRWDPRLLLLPRERTWYFPITYCARTDSQKGTLTSFLFNRGFCLCSEAIDLGEIRTAGEFSDLVTEDRVVIE</sequence>
<gene>
    <name evidence="1" type="ORF">H6P81_007643</name>
</gene>
<reference evidence="1 2" key="1">
    <citation type="submission" date="2021-07" db="EMBL/GenBank/DDBJ databases">
        <title>The Aristolochia fimbriata genome: insights into angiosperm evolution, floral development and chemical biosynthesis.</title>
        <authorList>
            <person name="Jiao Y."/>
        </authorList>
    </citation>
    <scope>NUCLEOTIDE SEQUENCE [LARGE SCALE GENOMIC DNA]</scope>
    <source>
        <strain evidence="1">IBCAS-2021</strain>
        <tissue evidence="1">Leaf</tissue>
    </source>
</reference>
<proteinExistence type="predicted"/>
<evidence type="ECO:0000313" key="2">
    <source>
        <dbReference type="Proteomes" id="UP000825729"/>
    </source>
</evidence>
<accession>A0AAV7F1G7</accession>
<evidence type="ECO:0000313" key="1">
    <source>
        <dbReference type="EMBL" id="KAG9454739.1"/>
    </source>
</evidence>